<evidence type="ECO:0000313" key="3">
    <source>
        <dbReference type="Proteomes" id="UP000008068"/>
    </source>
</evidence>
<dbReference type="AlphaFoldDB" id="G0MH68"/>
<protein>
    <submittedName>
        <fullName evidence="2">Uncharacterized protein</fullName>
    </submittedName>
</protein>
<feature type="compositionally biased region" description="Polar residues" evidence="1">
    <location>
        <begin position="146"/>
        <end position="159"/>
    </location>
</feature>
<dbReference type="eggNOG" id="KOG1729">
    <property type="taxonomic scope" value="Eukaryota"/>
</dbReference>
<dbReference type="Proteomes" id="UP000008068">
    <property type="component" value="Unassembled WGS sequence"/>
</dbReference>
<evidence type="ECO:0000313" key="2">
    <source>
        <dbReference type="EMBL" id="EGT57931.1"/>
    </source>
</evidence>
<sequence length="507" mass="56698">MSNPARSVKDMIRALESASKKEVTIGRRTITEPIRSATSVAQRIQELQGRRNWENEEKEEVGESSIQPSEDPQLPTYEPQEFGNASVGTSSEFVIIAGEIYTNEEIFGDDWGFDEEAESSSRPLADMNNGDVSSSSSEEGHEAIQGSESENQGGATNEPGTLADMVQVARQSRILLTALGDGLPISLKSSGAKLDKDFLASNEGAENPILLLSRLANVLRPEHEKLFISLKSAEDNRNGQEMPNIADSLLEFVNSVECFEPLLAIKNECIPEIQKMRSADQALDRAIGEFEATMAIPKGESKIVELKKADKFLLDKMASELLTTPKTYAKGSSVFLRLSSAQFEKQKLAAAIKELEEIASYIDERDLELPDQSIAFSLDEKSNGLFNALERGRMLIHHSKVKEYLNGALKSRYLVIFSDGMWLCKPKLIGNAFDMAKSRFFPFSSILVKSFEWMKVQKWTVINSETLDHFELVFKNIMCRIHLDSFLHFVKEKLNKIEDHQLKTNSN</sequence>
<accession>G0MH68</accession>
<organism evidence="3">
    <name type="scientific">Caenorhabditis brenneri</name>
    <name type="common">Nematode worm</name>
    <dbReference type="NCBI Taxonomy" id="135651"/>
    <lineage>
        <taxon>Eukaryota</taxon>
        <taxon>Metazoa</taxon>
        <taxon>Ecdysozoa</taxon>
        <taxon>Nematoda</taxon>
        <taxon>Chromadorea</taxon>
        <taxon>Rhabditida</taxon>
        <taxon>Rhabditina</taxon>
        <taxon>Rhabditomorpha</taxon>
        <taxon>Rhabditoidea</taxon>
        <taxon>Rhabditidae</taxon>
        <taxon>Peloderinae</taxon>
        <taxon>Caenorhabditis</taxon>
    </lineage>
</organism>
<keyword evidence="3" id="KW-1185">Reference proteome</keyword>
<dbReference type="OrthoDB" id="245697at2759"/>
<dbReference type="InParanoid" id="G0MH68"/>
<gene>
    <name evidence="2" type="ORF">CAEBREN_08531</name>
</gene>
<feature type="region of interest" description="Disordered" evidence="1">
    <location>
        <begin position="42"/>
        <end position="85"/>
    </location>
</feature>
<evidence type="ECO:0000256" key="1">
    <source>
        <dbReference type="SAM" id="MobiDB-lite"/>
    </source>
</evidence>
<feature type="region of interest" description="Disordered" evidence="1">
    <location>
        <begin position="114"/>
        <end position="160"/>
    </location>
</feature>
<reference evidence="3" key="1">
    <citation type="submission" date="2011-07" db="EMBL/GenBank/DDBJ databases">
        <authorList>
            <consortium name="Caenorhabditis brenneri Sequencing and Analysis Consortium"/>
            <person name="Wilson R.K."/>
        </authorList>
    </citation>
    <scope>NUCLEOTIDE SEQUENCE [LARGE SCALE GENOMIC DNA]</scope>
    <source>
        <strain evidence="3">PB2801</strain>
    </source>
</reference>
<dbReference type="STRING" id="135651.G0MH68"/>
<proteinExistence type="predicted"/>
<name>G0MH68_CAEBE</name>
<dbReference type="EMBL" id="GL379794">
    <property type="protein sequence ID" value="EGT57931.1"/>
    <property type="molecule type" value="Genomic_DNA"/>
</dbReference>
<dbReference type="HOGENOM" id="CLU_537745_0_0_1"/>